<dbReference type="Proteomes" id="UP000198558">
    <property type="component" value="Unassembled WGS sequence"/>
</dbReference>
<dbReference type="Pfam" id="PF13353">
    <property type="entry name" value="Fer4_12"/>
    <property type="match status" value="1"/>
</dbReference>
<dbReference type="PROSITE" id="PS01087">
    <property type="entry name" value="RADICAL_ACTIVATING"/>
    <property type="match status" value="1"/>
</dbReference>
<evidence type="ECO:0000256" key="2">
    <source>
        <dbReference type="ARBA" id="ARBA00003852"/>
    </source>
</evidence>
<dbReference type="OrthoDB" id="9782387at2"/>
<keyword evidence="6" id="KW-0949">S-adenosyl-L-methionine</keyword>
<evidence type="ECO:0000256" key="8">
    <source>
        <dbReference type="ARBA" id="ARBA00023002"/>
    </source>
</evidence>
<comment type="function">
    <text evidence="2 12">Activation of anaerobic ribonucleoside-triphosphate reductase under anaerobic conditions by generation of an organic free radical, using S-adenosylmethionine and reduced flavodoxin as cosubstrates to produce 5'-deoxy-adenosine.</text>
</comment>
<evidence type="ECO:0000256" key="3">
    <source>
        <dbReference type="ARBA" id="ARBA00009777"/>
    </source>
</evidence>
<name>A0A1I0DQ68_9FIRM</name>
<evidence type="ECO:0000256" key="9">
    <source>
        <dbReference type="ARBA" id="ARBA00023004"/>
    </source>
</evidence>
<reference evidence="15" key="1">
    <citation type="submission" date="2016-10" db="EMBL/GenBank/DDBJ databases">
        <authorList>
            <person name="Varghese N."/>
            <person name="Submissions S."/>
        </authorList>
    </citation>
    <scope>NUCLEOTIDE SEQUENCE [LARGE SCALE GENOMIC DNA]</scope>
    <source>
        <strain evidence="15">DSM 1551</strain>
    </source>
</reference>
<dbReference type="Gene3D" id="3.20.20.70">
    <property type="entry name" value="Aldolase class I"/>
    <property type="match status" value="1"/>
</dbReference>
<protein>
    <recommendedName>
        <fullName evidence="4 12">Anaerobic ribonucleoside-triphosphate reductase-activating protein</fullName>
        <ecNumber evidence="12">1.97.1.-</ecNumber>
    </recommendedName>
</protein>
<dbReference type="PROSITE" id="PS51918">
    <property type="entry name" value="RADICAL_SAM"/>
    <property type="match status" value="1"/>
</dbReference>
<keyword evidence="9" id="KW-0408">Iron</keyword>
<evidence type="ECO:0000259" key="13">
    <source>
        <dbReference type="PROSITE" id="PS51918"/>
    </source>
</evidence>
<dbReference type="GO" id="GO:0004748">
    <property type="term" value="F:ribonucleoside-diphosphate reductase activity, thioredoxin disulfide as acceptor"/>
    <property type="evidence" value="ECO:0007669"/>
    <property type="project" value="TreeGrafter"/>
</dbReference>
<dbReference type="PIRSF" id="PIRSF000368">
    <property type="entry name" value="NrdG"/>
    <property type="match status" value="1"/>
</dbReference>
<dbReference type="PANTHER" id="PTHR30352">
    <property type="entry name" value="PYRUVATE FORMATE-LYASE-ACTIVATING ENZYME"/>
    <property type="match status" value="1"/>
</dbReference>
<proteinExistence type="inferred from homology"/>
<keyword evidence="10" id="KW-0411">Iron-sulfur</keyword>
<dbReference type="GO" id="GO:0043365">
    <property type="term" value="F:[formate-C-acetyltransferase]-activating enzyme activity"/>
    <property type="evidence" value="ECO:0007669"/>
    <property type="project" value="InterPro"/>
</dbReference>
<evidence type="ECO:0000256" key="1">
    <source>
        <dbReference type="ARBA" id="ARBA00001966"/>
    </source>
</evidence>
<dbReference type="GeneID" id="78287970"/>
<dbReference type="RefSeq" id="WP_092353019.1">
    <property type="nucleotide sequence ID" value="NZ_FOIN01000007.1"/>
</dbReference>
<comment type="catalytic activity">
    <reaction evidence="11">
        <text>glycyl-[protein] + reduced [flavodoxin] + S-adenosyl-L-methionine = glycin-2-yl radical-[protein] + semiquinone [flavodoxin] + 5'-deoxyadenosine + L-methionine + H(+)</text>
        <dbReference type="Rhea" id="RHEA:61976"/>
        <dbReference type="Rhea" id="RHEA-COMP:10622"/>
        <dbReference type="Rhea" id="RHEA-COMP:14480"/>
        <dbReference type="Rhea" id="RHEA-COMP:15993"/>
        <dbReference type="Rhea" id="RHEA-COMP:15994"/>
        <dbReference type="ChEBI" id="CHEBI:15378"/>
        <dbReference type="ChEBI" id="CHEBI:17319"/>
        <dbReference type="ChEBI" id="CHEBI:29947"/>
        <dbReference type="ChEBI" id="CHEBI:32722"/>
        <dbReference type="ChEBI" id="CHEBI:57618"/>
        <dbReference type="ChEBI" id="CHEBI:57844"/>
        <dbReference type="ChEBI" id="CHEBI:59789"/>
        <dbReference type="ChEBI" id="CHEBI:140311"/>
    </reaction>
</comment>
<evidence type="ECO:0000256" key="5">
    <source>
        <dbReference type="ARBA" id="ARBA00022485"/>
    </source>
</evidence>
<dbReference type="SUPFAM" id="SSF102114">
    <property type="entry name" value="Radical SAM enzymes"/>
    <property type="match status" value="1"/>
</dbReference>
<evidence type="ECO:0000313" key="14">
    <source>
        <dbReference type="EMBL" id="SET34692.1"/>
    </source>
</evidence>
<keyword evidence="7" id="KW-0479">Metal-binding</keyword>
<evidence type="ECO:0000313" key="15">
    <source>
        <dbReference type="Proteomes" id="UP000198558"/>
    </source>
</evidence>
<dbReference type="InterPro" id="IPR058240">
    <property type="entry name" value="rSAM_sf"/>
</dbReference>
<dbReference type="InterPro" id="IPR034457">
    <property type="entry name" value="Organic_radical-activating"/>
</dbReference>
<dbReference type="InterPro" id="IPR001989">
    <property type="entry name" value="Radical_activat_CS"/>
</dbReference>
<keyword evidence="5" id="KW-0004">4Fe-4S</keyword>
<comment type="similarity">
    <text evidence="3 12">Belongs to the organic radical-activating enzymes family.</text>
</comment>
<dbReference type="SFLD" id="SFLDS00029">
    <property type="entry name" value="Radical_SAM"/>
    <property type="match status" value="1"/>
</dbReference>
<dbReference type="NCBIfam" id="TIGR02491">
    <property type="entry name" value="NrdG"/>
    <property type="match status" value="1"/>
</dbReference>
<dbReference type="InterPro" id="IPR012837">
    <property type="entry name" value="NrdG"/>
</dbReference>
<evidence type="ECO:0000256" key="4">
    <source>
        <dbReference type="ARBA" id="ARBA00014281"/>
    </source>
</evidence>
<keyword evidence="8 12" id="KW-0560">Oxidoreductase</keyword>
<dbReference type="SFLD" id="SFLDG01063">
    <property type="entry name" value="activating_enzymes__group_1"/>
    <property type="match status" value="1"/>
</dbReference>
<dbReference type="GO" id="GO:0051539">
    <property type="term" value="F:4 iron, 4 sulfur cluster binding"/>
    <property type="evidence" value="ECO:0007669"/>
    <property type="project" value="UniProtKB-KW"/>
</dbReference>
<dbReference type="PANTHER" id="PTHR30352:SF2">
    <property type="entry name" value="ANAEROBIC RIBONUCLEOSIDE-TRIPHOSPHATE REDUCTASE-ACTIVATING PROTEIN"/>
    <property type="match status" value="1"/>
</dbReference>
<evidence type="ECO:0000256" key="10">
    <source>
        <dbReference type="ARBA" id="ARBA00023014"/>
    </source>
</evidence>
<evidence type="ECO:0000256" key="11">
    <source>
        <dbReference type="ARBA" id="ARBA00047365"/>
    </source>
</evidence>
<dbReference type="EMBL" id="FOIN01000007">
    <property type="protein sequence ID" value="SET34692.1"/>
    <property type="molecule type" value="Genomic_DNA"/>
</dbReference>
<dbReference type="EC" id="1.97.1.-" evidence="12"/>
<gene>
    <name evidence="14" type="ORF">SAMN04489758_10735</name>
</gene>
<feature type="domain" description="Radical SAM core" evidence="13">
    <location>
        <begin position="14"/>
        <end position="171"/>
    </location>
</feature>
<dbReference type="InterPro" id="IPR013785">
    <property type="entry name" value="Aldolase_TIM"/>
</dbReference>
<dbReference type="SFLD" id="SFLDG01066">
    <property type="entry name" value="organic_radical-activating_enz"/>
    <property type="match status" value="1"/>
</dbReference>
<dbReference type="AlphaFoldDB" id="A0A1I0DQ68"/>
<dbReference type="InterPro" id="IPR007197">
    <property type="entry name" value="rSAM"/>
</dbReference>
<comment type="cofactor">
    <cofactor evidence="1">
        <name>[4Fe-4S] cluster</name>
        <dbReference type="ChEBI" id="CHEBI:49883"/>
    </cofactor>
</comment>
<dbReference type="GO" id="GO:0046872">
    <property type="term" value="F:metal ion binding"/>
    <property type="evidence" value="ECO:0007669"/>
    <property type="project" value="UniProtKB-KW"/>
</dbReference>
<keyword evidence="15" id="KW-1185">Reference proteome</keyword>
<sequence length="171" mass="19561">MKIRLFGIANDSIVDGPGLRYTIFTQGCYHKCPGCHNPKSHDMNGGYLKDINEIIAEIDENQLLDGITLSGGEPMLQIEPLIEICKAVKYRGLNIVIYSGFMFEQIIKDSRMKSLLEVCDMLIDGKFEQDKKSLSLLYRGSTNQRLINIQKSLKYEKVIEYETNEYNEIII</sequence>
<organism evidence="14 15">
    <name type="scientific">Thomasclavelia cocleata</name>
    <dbReference type="NCBI Taxonomy" id="69824"/>
    <lineage>
        <taxon>Bacteria</taxon>
        <taxon>Bacillati</taxon>
        <taxon>Bacillota</taxon>
        <taxon>Erysipelotrichia</taxon>
        <taxon>Erysipelotrichales</taxon>
        <taxon>Coprobacillaceae</taxon>
        <taxon>Thomasclavelia</taxon>
    </lineage>
</organism>
<evidence type="ECO:0000256" key="12">
    <source>
        <dbReference type="PIRNR" id="PIRNR000368"/>
    </source>
</evidence>
<dbReference type="CDD" id="cd01335">
    <property type="entry name" value="Radical_SAM"/>
    <property type="match status" value="1"/>
</dbReference>
<evidence type="ECO:0000256" key="7">
    <source>
        <dbReference type="ARBA" id="ARBA00022723"/>
    </source>
</evidence>
<accession>A0A1I0DQ68</accession>
<evidence type="ECO:0000256" key="6">
    <source>
        <dbReference type="ARBA" id="ARBA00022691"/>
    </source>
</evidence>
<dbReference type="SFLD" id="SFLDF00299">
    <property type="entry name" value="anaerobic_ribonucleoside-triph"/>
    <property type="match status" value="1"/>
</dbReference>